<dbReference type="GO" id="GO:0006352">
    <property type="term" value="P:DNA-templated transcription initiation"/>
    <property type="evidence" value="ECO:0007669"/>
    <property type="project" value="InterPro"/>
</dbReference>
<keyword evidence="2" id="KW-0731">Sigma factor</keyword>
<dbReference type="PRINTS" id="PR00046">
    <property type="entry name" value="SIGMA70FCT"/>
</dbReference>
<evidence type="ECO:0000259" key="6">
    <source>
        <dbReference type="Pfam" id="PF04539"/>
    </source>
</evidence>
<keyword evidence="1" id="KW-0805">Transcription regulation</keyword>
<dbReference type="InterPro" id="IPR007630">
    <property type="entry name" value="RNA_pol_sigma70_r4"/>
</dbReference>
<dbReference type="AlphaFoldDB" id="A0A3A9YYA4"/>
<evidence type="ECO:0000256" key="1">
    <source>
        <dbReference type="ARBA" id="ARBA00023015"/>
    </source>
</evidence>
<keyword evidence="3" id="KW-0238">DNA-binding</keyword>
<dbReference type="SUPFAM" id="SSF88946">
    <property type="entry name" value="Sigma2 domain of RNA polymerase sigma factors"/>
    <property type="match status" value="1"/>
</dbReference>
<evidence type="ECO:0000259" key="8">
    <source>
        <dbReference type="Pfam" id="PF04545"/>
    </source>
</evidence>
<evidence type="ECO:0000313" key="9">
    <source>
        <dbReference type="EMBL" id="RKN41038.1"/>
    </source>
</evidence>
<dbReference type="InterPro" id="IPR036388">
    <property type="entry name" value="WH-like_DNA-bd_sf"/>
</dbReference>
<evidence type="ECO:0000256" key="4">
    <source>
        <dbReference type="ARBA" id="ARBA00023163"/>
    </source>
</evidence>
<organism evidence="9 10">
    <name type="scientific">Micromonospora endolithica</name>
    <dbReference type="NCBI Taxonomy" id="230091"/>
    <lineage>
        <taxon>Bacteria</taxon>
        <taxon>Bacillati</taxon>
        <taxon>Actinomycetota</taxon>
        <taxon>Actinomycetes</taxon>
        <taxon>Micromonosporales</taxon>
        <taxon>Micromonosporaceae</taxon>
        <taxon>Micromonospora</taxon>
    </lineage>
</organism>
<gene>
    <name evidence="9" type="ORF">D7223_25160</name>
</gene>
<dbReference type="GO" id="GO:0003677">
    <property type="term" value="F:DNA binding"/>
    <property type="evidence" value="ECO:0007669"/>
    <property type="project" value="UniProtKB-KW"/>
</dbReference>
<keyword evidence="4" id="KW-0804">Transcription</keyword>
<dbReference type="EMBL" id="RBAK01000012">
    <property type="protein sequence ID" value="RKN41038.1"/>
    <property type="molecule type" value="Genomic_DNA"/>
</dbReference>
<evidence type="ECO:0000256" key="2">
    <source>
        <dbReference type="ARBA" id="ARBA00023082"/>
    </source>
</evidence>
<dbReference type="Pfam" id="PF04542">
    <property type="entry name" value="Sigma70_r2"/>
    <property type="match status" value="1"/>
</dbReference>
<dbReference type="Pfam" id="PF04545">
    <property type="entry name" value="Sigma70_r4"/>
    <property type="match status" value="1"/>
</dbReference>
<dbReference type="InterPro" id="IPR007624">
    <property type="entry name" value="RNA_pol_sigma70_r3"/>
</dbReference>
<dbReference type="SUPFAM" id="SSF88659">
    <property type="entry name" value="Sigma3 and sigma4 domains of RNA polymerase sigma factors"/>
    <property type="match status" value="2"/>
</dbReference>
<dbReference type="RefSeq" id="WP_120730918.1">
    <property type="nucleotide sequence ID" value="NZ_RBAK01000012.1"/>
</dbReference>
<dbReference type="InterPro" id="IPR014284">
    <property type="entry name" value="RNA_pol_sigma-70_dom"/>
</dbReference>
<feature type="domain" description="RNA polymerase sigma-70 region 2" evidence="7">
    <location>
        <begin position="51"/>
        <end position="119"/>
    </location>
</feature>
<sequence length="271" mass="29808">MTRVVTPVTVGGDRPAKRSRHGAADGDDLLRQLAAMPIGDPCRVALRERAVEAWLSLANHLAKRYAGRGEQADDLTQTAMVGLVKAVDHFDPARGVPFTAYAIPTIIGELKRYFRDRTWVVRVPRRLQELRLAISTANSTLTHALGRSPRVADIAAYLGVTEEDVLEGMEGARAYRTISLSTPLGLDSTSELGDTLGADEDDYELVDLRVSLTPAMATLPDRERKILVMRFYGNLTQAQIAEQVGLSQMHVSRLIAKSLASLHRRLADEVR</sequence>
<feature type="domain" description="RNA polymerase sigma-70 region 4" evidence="8">
    <location>
        <begin position="215"/>
        <end position="262"/>
    </location>
</feature>
<dbReference type="PANTHER" id="PTHR30385:SF4">
    <property type="entry name" value="RNA POLYMERASE SIGMA-E FACTOR"/>
    <property type="match status" value="1"/>
</dbReference>
<dbReference type="Proteomes" id="UP000281726">
    <property type="component" value="Unassembled WGS sequence"/>
</dbReference>
<feature type="region of interest" description="Disordered" evidence="5">
    <location>
        <begin position="1"/>
        <end position="23"/>
    </location>
</feature>
<comment type="caution">
    <text evidence="9">The sequence shown here is derived from an EMBL/GenBank/DDBJ whole genome shotgun (WGS) entry which is preliminary data.</text>
</comment>
<dbReference type="NCBIfam" id="TIGR02980">
    <property type="entry name" value="SigBFG"/>
    <property type="match status" value="1"/>
</dbReference>
<dbReference type="PANTHER" id="PTHR30385">
    <property type="entry name" value="SIGMA FACTOR F FLAGELLAR"/>
    <property type="match status" value="1"/>
</dbReference>
<dbReference type="InterPro" id="IPR013324">
    <property type="entry name" value="RNA_pol_sigma_r3/r4-like"/>
</dbReference>
<dbReference type="OrthoDB" id="9804285at2"/>
<dbReference type="Gene3D" id="1.10.10.10">
    <property type="entry name" value="Winged helix-like DNA-binding domain superfamily/Winged helix DNA-binding domain"/>
    <property type="match status" value="2"/>
</dbReference>
<dbReference type="NCBIfam" id="TIGR02937">
    <property type="entry name" value="sigma70-ECF"/>
    <property type="match status" value="1"/>
</dbReference>
<name>A0A3A9YYA4_9ACTN</name>
<keyword evidence="10" id="KW-1185">Reference proteome</keyword>
<dbReference type="InterPro" id="IPR013325">
    <property type="entry name" value="RNA_pol_sigma_r2"/>
</dbReference>
<dbReference type="InterPro" id="IPR007627">
    <property type="entry name" value="RNA_pol_sigma70_r2"/>
</dbReference>
<evidence type="ECO:0000259" key="7">
    <source>
        <dbReference type="Pfam" id="PF04542"/>
    </source>
</evidence>
<dbReference type="Gene3D" id="1.20.120.1810">
    <property type="match status" value="1"/>
</dbReference>
<dbReference type="GO" id="GO:0016987">
    <property type="term" value="F:sigma factor activity"/>
    <property type="evidence" value="ECO:0007669"/>
    <property type="project" value="UniProtKB-KW"/>
</dbReference>
<evidence type="ECO:0000256" key="5">
    <source>
        <dbReference type="SAM" id="MobiDB-lite"/>
    </source>
</evidence>
<accession>A0A3A9YYA4</accession>
<evidence type="ECO:0000313" key="10">
    <source>
        <dbReference type="Proteomes" id="UP000281726"/>
    </source>
</evidence>
<evidence type="ECO:0000256" key="3">
    <source>
        <dbReference type="ARBA" id="ARBA00023125"/>
    </source>
</evidence>
<dbReference type="InterPro" id="IPR000943">
    <property type="entry name" value="RNA_pol_sigma70"/>
</dbReference>
<dbReference type="Pfam" id="PF04539">
    <property type="entry name" value="Sigma70_r3"/>
    <property type="match status" value="1"/>
</dbReference>
<feature type="domain" description="RNA polymerase sigma-70 region 3" evidence="6">
    <location>
        <begin position="130"/>
        <end position="200"/>
    </location>
</feature>
<dbReference type="CDD" id="cd06171">
    <property type="entry name" value="Sigma70_r4"/>
    <property type="match status" value="1"/>
</dbReference>
<protein>
    <submittedName>
        <fullName evidence="9">SigB/SigF/SigG family RNA polymerase sigma factor</fullName>
    </submittedName>
</protein>
<proteinExistence type="predicted"/>
<dbReference type="InterPro" id="IPR014322">
    <property type="entry name" value="RNA_pol_sigma-B/F/G"/>
</dbReference>
<reference evidence="9 10" key="1">
    <citation type="journal article" date="2004" name="Syst. Appl. Microbiol.">
        <title>Cryptoendolithic actinomycetes from antarctic sandstone rock samples: Micromonospora endolithica sp. nov. and two isolates related to Micromonospora coerulea Jensen 1932.</title>
        <authorList>
            <person name="Hirsch P."/>
            <person name="Mevs U."/>
            <person name="Kroppenstedt R.M."/>
            <person name="Schumann P."/>
            <person name="Stackebrandt E."/>
        </authorList>
    </citation>
    <scope>NUCLEOTIDE SEQUENCE [LARGE SCALE GENOMIC DNA]</scope>
    <source>
        <strain evidence="9 10">JCM 12677</strain>
    </source>
</reference>